<comment type="subcellular location">
    <subcellularLocation>
        <location evidence="1">Cell membrane</location>
        <topology evidence="1">Multi-pass membrane protein</topology>
    </subcellularLocation>
</comment>
<evidence type="ECO:0000313" key="7">
    <source>
        <dbReference type="EMBL" id="MBC8176267.1"/>
    </source>
</evidence>
<feature type="transmembrane region" description="Helical" evidence="6">
    <location>
        <begin position="79"/>
        <end position="96"/>
    </location>
</feature>
<dbReference type="Proteomes" id="UP000650524">
    <property type="component" value="Unassembled WGS sequence"/>
</dbReference>
<feature type="transmembrane region" description="Helical" evidence="6">
    <location>
        <begin position="40"/>
        <end position="59"/>
    </location>
</feature>
<dbReference type="AlphaFoldDB" id="A0A8J6MVR7"/>
<feature type="transmembrane region" description="Helical" evidence="6">
    <location>
        <begin position="285"/>
        <end position="302"/>
    </location>
</feature>
<gene>
    <name evidence="7" type="ORF">H8E19_02595</name>
</gene>
<organism evidence="7 8">
    <name type="scientific">Candidatus Desulfacyla euxinica</name>
    <dbReference type="NCBI Taxonomy" id="2841693"/>
    <lineage>
        <taxon>Bacteria</taxon>
        <taxon>Deltaproteobacteria</taxon>
        <taxon>Candidatus Desulfacyla</taxon>
    </lineage>
</organism>
<dbReference type="GO" id="GO:0005886">
    <property type="term" value="C:plasma membrane"/>
    <property type="evidence" value="ECO:0007669"/>
    <property type="project" value="UniProtKB-SubCell"/>
</dbReference>
<evidence type="ECO:0000256" key="6">
    <source>
        <dbReference type="SAM" id="Phobius"/>
    </source>
</evidence>
<protein>
    <submittedName>
        <fullName evidence="7">Oligosaccharide flippase family protein</fullName>
    </submittedName>
</protein>
<feature type="transmembrane region" description="Helical" evidence="6">
    <location>
        <begin position="140"/>
        <end position="157"/>
    </location>
</feature>
<keyword evidence="4 6" id="KW-1133">Transmembrane helix</keyword>
<dbReference type="EMBL" id="JACNJD010000121">
    <property type="protein sequence ID" value="MBC8176267.1"/>
    <property type="molecule type" value="Genomic_DNA"/>
</dbReference>
<dbReference type="PANTHER" id="PTHR30250:SF11">
    <property type="entry name" value="O-ANTIGEN TRANSPORTER-RELATED"/>
    <property type="match status" value="1"/>
</dbReference>
<comment type="caution">
    <text evidence="7">The sequence shown here is derived from an EMBL/GenBank/DDBJ whole genome shotgun (WGS) entry which is preliminary data.</text>
</comment>
<dbReference type="InterPro" id="IPR002797">
    <property type="entry name" value="Polysacc_synth"/>
</dbReference>
<feature type="transmembrane region" description="Helical" evidence="6">
    <location>
        <begin position="322"/>
        <end position="343"/>
    </location>
</feature>
<keyword evidence="5 6" id="KW-0472">Membrane</keyword>
<keyword evidence="2" id="KW-1003">Cell membrane</keyword>
<feature type="transmembrane region" description="Helical" evidence="6">
    <location>
        <begin position="108"/>
        <end position="128"/>
    </location>
</feature>
<accession>A0A8J6MVR7</accession>
<reference evidence="7 8" key="1">
    <citation type="submission" date="2020-08" db="EMBL/GenBank/DDBJ databases">
        <title>Bridging the membrane lipid divide: bacteria of the FCB group superphylum have the potential to synthesize archaeal ether lipids.</title>
        <authorList>
            <person name="Villanueva L."/>
            <person name="Von Meijenfeldt F.A.B."/>
            <person name="Westbye A.B."/>
            <person name="Yadav S."/>
            <person name="Hopmans E.C."/>
            <person name="Dutilh B.E."/>
            <person name="Sinninghe Damste J.S."/>
        </authorList>
    </citation>
    <scope>NUCLEOTIDE SEQUENCE [LARGE SCALE GENOMIC DNA]</scope>
    <source>
        <strain evidence="7">NIOZ-UU27</strain>
    </source>
</reference>
<sequence length="401" mass="44651">MLVSWPNVVWQVFHLAVGGVLLMFLWVVLARLWGPDRYGWFNYLFVIITLSGVAADFGLDVLLTRSVAAGIKGIPRALLHLKFITIFGSLATFGAFAMCSPDELVKPFLLLLIGVLFFSSTNFLNGFLRGIDRLDLEAKVGLVQKCTFVLGSIWGVWFLNYGLLWVGLCYLSTHVLGFFLTWRVVFPYRPLILKDALPQDSRYKFFSQALPLLSIAFLVFLTLRSDIFLLKWLADPKTVGIYAAAFRFVEGFVLISTAYLLALFPRLVACREETGVFSSMVKRSFVLLTAGGLLAAILIWWVTPYLIERLLGASFFASGEILRGLAIVLPLLFISLLLGQILIVHSKQHLYALTLIMGLGISVAVDLWTIPRWGAWGAVVGVWVRETFQVASLAVLAAKTT</sequence>
<dbReference type="Pfam" id="PF01943">
    <property type="entry name" value="Polysacc_synt"/>
    <property type="match status" value="1"/>
</dbReference>
<evidence type="ECO:0000256" key="2">
    <source>
        <dbReference type="ARBA" id="ARBA00022475"/>
    </source>
</evidence>
<evidence type="ECO:0000256" key="1">
    <source>
        <dbReference type="ARBA" id="ARBA00004651"/>
    </source>
</evidence>
<feature type="transmembrane region" description="Helical" evidence="6">
    <location>
        <begin position="12"/>
        <end position="34"/>
    </location>
</feature>
<dbReference type="PANTHER" id="PTHR30250">
    <property type="entry name" value="PST FAMILY PREDICTED COLANIC ACID TRANSPORTER"/>
    <property type="match status" value="1"/>
</dbReference>
<feature type="transmembrane region" description="Helical" evidence="6">
    <location>
        <begin position="350"/>
        <end position="370"/>
    </location>
</feature>
<proteinExistence type="predicted"/>
<evidence type="ECO:0000313" key="8">
    <source>
        <dbReference type="Proteomes" id="UP000650524"/>
    </source>
</evidence>
<feature type="transmembrane region" description="Helical" evidence="6">
    <location>
        <begin position="163"/>
        <end position="182"/>
    </location>
</feature>
<feature type="transmembrane region" description="Helical" evidence="6">
    <location>
        <begin position="241"/>
        <end position="264"/>
    </location>
</feature>
<evidence type="ECO:0000256" key="3">
    <source>
        <dbReference type="ARBA" id="ARBA00022692"/>
    </source>
</evidence>
<name>A0A8J6MVR7_9DELT</name>
<keyword evidence="3 6" id="KW-0812">Transmembrane</keyword>
<evidence type="ECO:0000256" key="5">
    <source>
        <dbReference type="ARBA" id="ARBA00023136"/>
    </source>
</evidence>
<dbReference type="InterPro" id="IPR050833">
    <property type="entry name" value="Poly_Biosynth_Transport"/>
</dbReference>
<feature type="transmembrane region" description="Helical" evidence="6">
    <location>
        <begin position="203"/>
        <end position="221"/>
    </location>
</feature>
<evidence type="ECO:0000256" key="4">
    <source>
        <dbReference type="ARBA" id="ARBA00022989"/>
    </source>
</evidence>